<protein>
    <submittedName>
        <fullName evidence="5">Acid-activated periplasmic chaperone HdeA</fullName>
    </submittedName>
</protein>
<dbReference type="SUPFAM" id="SSF47752">
    <property type="entry name" value="Protein HNS-dependent expression A, HdeA"/>
    <property type="match status" value="1"/>
</dbReference>
<dbReference type="RefSeq" id="WP_380674903.1">
    <property type="nucleotide sequence ID" value="NZ_CP173186.1"/>
</dbReference>
<evidence type="ECO:0000256" key="4">
    <source>
        <dbReference type="SAM" id="SignalP"/>
    </source>
</evidence>
<dbReference type="InterPro" id="IPR036831">
    <property type="entry name" value="HdeA_sf"/>
</dbReference>
<name>A0ABV6ED06_9GAMM</name>
<evidence type="ECO:0000256" key="3">
    <source>
        <dbReference type="ARBA" id="ARBA00023186"/>
    </source>
</evidence>
<keyword evidence="1 4" id="KW-0732">Signal</keyword>
<gene>
    <name evidence="5" type="primary">hdeA</name>
    <name evidence="5" type="ORF">ACFFJ3_10330</name>
</gene>
<evidence type="ECO:0000256" key="1">
    <source>
        <dbReference type="ARBA" id="ARBA00022729"/>
    </source>
</evidence>
<dbReference type="EMBL" id="JBHLXG010000008">
    <property type="protein sequence ID" value="MFC0226892.1"/>
    <property type="molecule type" value="Genomic_DNA"/>
</dbReference>
<organism evidence="5 6">
    <name type="scientific">Serratia aquatilis</name>
    <dbReference type="NCBI Taxonomy" id="1737515"/>
    <lineage>
        <taxon>Bacteria</taxon>
        <taxon>Pseudomonadati</taxon>
        <taxon>Pseudomonadota</taxon>
        <taxon>Gammaproteobacteria</taxon>
        <taxon>Enterobacterales</taxon>
        <taxon>Yersiniaceae</taxon>
        <taxon>Serratia</taxon>
    </lineage>
</organism>
<dbReference type="InterPro" id="IPR010486">
    <property type="entry name" value="HNS-dep_expression_A/B"/>
</dbReference>
<accession>A0ABV6ED06</accession>
<dbReference type="NCBIfam" id="NF007576">
    <property type="entry name" value="PRK10208.1"/>
    <property type="match status" value="1"/>
</dbReference>
<keyword evidence="6" id="KW-1185">Reference proteome</keyword>
<evidence type="ECO:0000313" key="5">
    <source>
        <dbReference type="EMBL" id="MFC0226892.1"/>
    </source>
</evidence>
<evidence type="ECO:0000313" key="6">
    <source>
        <dbReference type="Proteomes" id="UP001589792"/>
    </source>
</evidence>
<evidence type="ECO:0000256" key="2">
    <source>
        <dbReference type="ARBA" id="ARBA00022764"/>
    </source>
</evidence>
<dbReference type="InterPro" id="IPR038303">
    <property type="entry name" value="HdeA/HdeB_sf"/>
</dbReference>
<feature type="chain" id="PRO_5046123014" evidence="4">
    <location>
        <begin position="23"/>
        <end position="105"/>
    </location>
</feature>
<reference evidence="5 6" key="1">
    <citation type="submission" date="2024-09" db="EMBL/GenBank/DDBJ databases">
        <authorList>
            <person name="Sun Q."/>
            <person name="Mori K."/>
        </authorList>
    </citation>
    <scope>NUCLEOTIDE SEQUENCE [LARGE SCALE GENOMIC DNA]</scope>
    <source>
        <strain evidence="5 6">CCM 8626</strain>
    </source>
</reference>
<feature type="signal peptide" evidence="4">
    <location>
        <begin position="1"/>
        <end position="22"/>
    </location>
</feature>
<keyword evidence="2" id="KW-0574">Periplasm</keyword>
<sequence>MKKQLVTLGAACLLTLSSSTLAAENSKPVAMWTCEDFLSLDESYRPTAIGFAEALNKKGQAEDSVLDVDGLEKITPILIEVCKKDPQSKFLTELEAAWKDIKKDM</sequence>
<dbReference type="Pfam" id="PF06411">
    <property type="entry name" value="HdeA"/>
    <property type="match status" value="1"/>
</dbReference>
<dbReference type="Proteomes" id="UP001589792">
    <property type="component" value="Unassembled WGS sequence"/>
</dbReference>
<dbReference type="Gene3D" id="1.10.890.10">
    <property type="entry name" value="HNS-dependent expression A"/>
    <property type="match status" value="1"/>
</dbReference>
<comment type="caution">
    <text evidence="5">The sequence shown here is derived from an EMBL/GenBank/DDBJ whole genome shotgun (WGS) entry which is preliminary data.</text>
</comment>
<proteinExistence type="predicted"/>
<keyword evidence="3" id="KW-0143">Chaperone</keyword>